<organism evidence="1 2">
    <name type="scientific">Thermolongibacillus altinsuensis</name>
    <dbReference type="NCBI Taxonomy" id="575256"/>
    <lineage>
        <taxon>Bacteria</taxon>
        <taxon>Bacillati</taxon>
        <taxon>Bacillota</taxon>
        <taxon>Bacilli</taxon>
        <taxon>Bacillales</taxon>
        <taxon>Anoxybacillaceae</taxon>
        <taxon>Thermolongibacillus</taxon>
    </lineage>
</organism>
<sequence>MTEKLTLHVACIYMKFSTREANKGEHWAQPMYEVFHTFKVPLNGYNSDAMKNKPLTRGGVAQIFSTLLKGESDLHKAVQLMYDYGLSTGRTGKKTFEDYGANDYLTRAQATVFLKRLDAKWKGTK</sequence>
<reference evidence="1 2" key="1">
    <citation type="submission" date="2019-03" db="EMBL/GenBank/DDBJ databases">
        <title>Genomic Encyclopedia of Type Strains, Phase IV (KMG-IV): sequencing the most valuable type-strain genomes for metagenomic binning, comparative biology and taxonomic classification.</title>
        <authorList>
            <person name="Goeker M."/>
        </authorList>
    </citation>
    <scope>NUCLEOTIDE SEQUENCE [LARGE SCALE GENOMIC DNA]</scope>
    <source>
        <strain evidence="1 2">DSM 24979</strain>
    </source>
</reference>
<gene>
    <name evidence="1" type="ORF">EDD69_11047</name>
</gene>
<evidence type="ECO:0008006" key="3">
    <source>
        <dbReference type="Google" id="ProtNLM"/>
    </source>
</evidence>
<dbReference type="RefSeq" id="WP_132948834.1">
    <property type="nucleotide sequence ID" value="NZ_SLUL01000010.1"/>
</dbReference>
<evidence type="ECO:0000313" key="2">
    <source>
        <dbReference type="Proteomes" id="UP000295658"/>
    </source>
</evidence>
<name>A0A4R1QG88_9BACL</name>
<keyword evidence="2" id="KW-1185">Reference proteome</keyword>
<dbReference type="AlphaFoldDB" id="A0A4R1QG88"/>
<dbReference type="OrthoDB" id="188440at2"/>
<comment type="caution">
    <text evidence="1">The sequence shown here is derived from an EMBL/GenBank/DDBJ whole genome shotgun (WGS) entry which is preliminary data.</text>
</comment>
<dbReference type="EMBL" id="SLUL01000010">
    <property type="protein sequence ID" value="TCL48041.1"/>
    <property type="molecule type" value="Genomic_DNA"/>
</dbReference>
<proteinExistence type="predicted"/>
<evidence type="ECO:0000313" key="1">
    <source>
        <dbReference type="EMBL" id="TCL48041.1"/>
    </source>
</evidence>
<accession>A0A4R1QG88</accession>
<dbReference type="Proteomes" id="UP000295658">
    <property type="component" value="Unassembled WGS sequence"/>
</dbReference>
<protein>
    <recommendedName>
        <fullName evidence="3">SLH domain-containing protein</fullName>
    </recommendedName>
</protein>